<keyword evidence="4" id="KW-1185">Reference proteome</keyword>
<sequence length="193" mass="22012">MNDNNNNDEDDDFPFNGLFSPIEKIFADFDRFFSGTPFVFSIPTEEFNNENSQSSTNLRDEVLKQDDHYGDENLDSTIEQHGFDGAFPKTFSSTSMMTTMQRETTPSGKCVIEKKIQHSSNQNENTKTETITKICGDKHHTSIKQDGKIIREYGNSTIDELNQIDTSPDDNDNDNQPIISGNRHSDFFKKLFS</sequence>
<evidence type="ECO:0000313" key="3">
    <source>
        <dbReference type="EMBL" id="CAF1606693.1"/>
    </source>
</evidence>
<evidence type="ECO:0000256" key="1">
    <source>
        <dbReference type="SAM" id="MobiDB-lite"/>
    </source>
</evidence>
<feature type="region of interest" description="Disordered" evidence="1">
    <location>
        <begin position="164"/>
        <end position="184"/>
    </location>
</feature>
<accession>A0A816B4T1</accession>
<organism evidence="3 4">
    <name type="scientific">Adineta steineri</name>
    <dbReference type="NCBI Taxonomy" id="433720"/>
    <lineage>
        <taxon>Eukaryota</taxon>
        <taxon>Metazoa</taxon>
        <taxon>Spiralia</taxon>
        <taxon>Gnathifera</taxon>
        <taxon>Rotifera</taxon>
        <taxon>Eurotatoria</taxon>
        <taxon>Bdelloidea</taxon>
        <taxon>Adinetida</taxon>
        <taxon>Adinetidae</taxon>
        <taxon>Adineta</taxon>
    </lineage>
</organism>
<comment type="caution">
    <text evidence="3">The sequence shown here is derived from an EMBL/GenBank/DDBJ whole genome shotgun (WGS) entry which is preliminary data.</text>
</comment>
<protein>
    <submittedName>
        <fullName evidence="3">Uncharacterized protein</fullName>
    </submittedName>
</protein>
<dbReference type="Proteomes" id="UP000663877">
    <property type="component" value="Unassembled WGS sequence"/>
</dbReference>
<gene>
    <name evidence="2" type="ORF">BJG266_LOCUS36438</name>
    <name evidence="3" type="ORF">QVE165_LOCUS53432</name>
</gene>
<reference evidence="3" key="1">
    <citation type="submission" date="2021-02" db="EMBL/GenBank/DDBJ databases">
        <authorList>
            <person name="Nowell W R."/>
        </authorList>
    </citation>
    <scope>NUCLEOTIDE SEQUENCE</scope>
</reference>
<dbReference type="OrthoDB" id="10013265at2759"/>
<evidence type="ECO:0000313" key="2">
    <source>
        <dbReference type="EMBL" id="CAF1378583.1"/>
    </source>
</evidence>
<evidence type="ECO:0000313" key="4">
    <source>
        <dbReference type="Proteomes" id="UP000663832"/>
    </source>
</evidence>
<dbReference type="EMBL" id="CAJNOM010001405">
    <property type="protein sequence ID" value="CAF1606693.1"/>
    <property type="molecule type" value="Genomic_DNA"/>
</dbReference>
<dbReference type="Proteomes" id="UP000663832">
    <property type="component" value="Unassembled WGS sequence"/>
</dbReference>
<dbReference type="AlphaFoldDB" id="A0A816B4T1"/>
<name>A0A816B4T1_9BILA</name>
<dbReference type="EMBL" id="CAJNOI010001062">
    <property type="protein sequence ID" value="CAF1378583.1"/>
    <property type="molecule type" value="Genomic_DNA"/>
</dbReference>
<proteinExistence type="predicted"/>